<dbReference type="Gene3D" id="1.10.150.690">
    <property type="entry name" value="DUF2063"/>
    <property type="match status" value="1"/>
</dbReference>
<evidence type="ECO:0000313" key="3">
    <source>
        <dbReference type="Proteomes" id="UP000055035"/>
    </source>
</evidence>
<comment type="caution">
    <text evidence="2">The sequence shown here is derived from an EMBL/GenBank/DDBJ whole genome shotgun (WGS) entry which is preliminary data.</text>
</comment>
<dbReference type="Pfam" id="PF09836">
    <property type="entry name" value="DUF2063"/>
    <property type="match status" value="1"/>
</dbReference>
<dbReference type="Proteomes" id="UP000055035">
    <property type="component" value="Unassembled WGS sequence"/>
</dbReference>
<protein>
    <recommendedName>
        <fullName evidence="1">Putative DNA-binding domain-containing protein</fullName>
    </recommendedName>
</protein>
<dbReference type="AlphaFoldDB" id="A0A0W0VDW4"/>
<dbReference type="OrthoDB" id="343356at2"/>
<dbReference type="RefSeq" id="WP_058471995.1">
    <property type="nucleotide sequence ID" value="NZ_CAAAIC010000006.1"/>
</dbReference>
<keyword evidence="3" id="KW-1185">Reference proteome</keyword>
<feature type="domain" description="Putative DNA-binding" evidence="1">
    <location>
        <begin position="7"/>
        <end position="99"/>
    </location>
</feature>
<organism evidence="2 3">
    <name type="scientific">Legionella jordanis</name>
    <dbReference type="NCBI Taxonomy" id="456"/>
    <lineage>
        <taxon>Bacteria</taxon>
        <taxon>Pseudomonadati</taxon>
        <taxon>Pseudomonadota</taxon>
        <taxon>Gammaproteobacteria</taxon>
        <taxon>Legionellales</taxon>
        <taxon>Legionellaceae</taxon>
        <taxon>Legionella</taxon>
    </lineage>
</organism>
<accession>A0A0W0VDW4</accession>
<dbReference type="STRING" id="456.Ljor_2631"/>
<evidence type="ECO:0000259" key="1">
    <source>
        <dbReference type="Pfam" id="PF09836"/>
    </source>
</evidence>
<gene>
    <name evidence="2" type="ORF">Ljor_2631</name>
</gene>
<sequence length="264" mass="30320">MNELGRLQESFQAYLMTGEKLALSQAIVDSGMITVTQRLDIYRDAYRSRLIECLSSNYPVCRQYFGDEQFLQLAHSYIDAYPSFFRSIRWYGDCLSTHLAECSSTQPHWVELAQFEWQLNLAFDATDASVLSIDHMTAIQPEHWAEMTFSPHPSLHLLKFAWNTVAIWQAIANNKQPEPVQKKNESTTWVIWRHNYSSRFYCLAEDESWALNALVKGANFAEICAGLNEWMAEEEVGLRAASLLKGWIQSGLLSRITFKDGTNE</sequence>
<proteinExistence type="predicted"/>
<dbReference type="InterPro" id="IPR044922">
    <property type="entry name" value="DUF2063_N_sf"/>
</dbReference>
<evidence type="ECO:0000313" key="2">
    <source>
        <dbReference type="EMBL" id="KTD18325.1"/>
    </source>
</evidence>
<dbReference type="InterPro" id="IPR018640">
    <property type="entry name" value="DUF2063"/>
</dbReference>
<dbReference type="EMBL" id="LNYJ01000011">
    <property type="protein sequence ID" value="KTD18325.1"/>
    <property type="molecule type" value="Genomic_DNA"/>
</dbReference>
<name>A0A0W0VDW4_9GAMM</name>
<reference evidence="2 3" key="1">
    <citation type="submission" date="2015-11" db="EMBL/GenBank/DDBJ databases">
        <title>Genomic analysis of 38 Legionella species identifies large and diverse effector repertoires.</title>
        <authorList>
            <person name="Burstein D."/>
            <person name="Amaro F."/>
            <person name="Zusman T."/>
            <person name="Lifshitz Z."/>
            <person name="Cohen O."/>
            <person name="Gilbert J.A."/>
            <person name="Pupko T."/>
            <person name="Shuman H.A."/>
            <person name="Segal G."/>
        </authorList>
    </citation>
    <scope>NUCLEOTIDE SEQUENCE [LARGE SCALE GENOMIC DNA]</scope>
    <source>
        <strain evidence="2 3">BL-540</strain>
    </source>
</reference>
<dbReference type="PATRIC" id="fig|456.5.peg.2823"/>